<feature type="transmembrane region" description="Helical" evidence="2">
    <location>
        <begin position="12"/>
        <end position="33"/>
    </location>
</feature>
<evidence type="ECO:0000256" key="1">
    <source>
        <dbReference type="SAM" id="Coils"/>
    </source>
</evidence>
<keyword evidence="2" id="KW-1133">Transmembrane helix</keyword>
<dbReference type="Proteomes" id="UP000006230">
    <property type="component" value="Unassembled WGS sequence"/>
</dbReference>
<gene>
    <name evidence="3" type="ORF">R2601_18053</name>
</gene>
<feature type="coiled-coil region" evidence="1">
    <location>
        <begin position="87"/>
        <end position="114"/>
    </location>
</feature>
<sequence length="153" mass="16210">MAERSLGRTLWTLVLALLNATLILLALCLWLGWSLFSTVEHITDDVAEITGTIRPLRAEIRDLTSQIGETRSNLAALREGGADLQLCSALETQLASAEARVAELTDTLKGIEDDLYPAIEQAAGTAFGNLGSAFATTLLEAVGLGPDSALVTE</sequence>
<evidence type="ECO:0000313" key="3">
    <source>
        <dbReference type="EMBL" id="EAU45531.1"/>
    </source>
</evidence>
<name>Q0FMX1_SALBH</name>
<dbReference type="EMBL" id="AATQ01000025">
    <property type="protein sequence ID" value="EAU45531.1"/>
    <property type="molecule type" value="Genomic_DNA"/>
</dbReference>
<keyword evidence="4" id="KW-1185">Reference proteome</keyword>
<organism evidence="3 4">
    <name type="scientific">Salipiger bermudensis (strain DSM 26914 / JCM 13377 / KCTC 12554 / HTCC2601)</name>
    <name type="common">Pelagibaca bermudensis</name>
    <dbReference type="NCBI Taxonomy" id="314265"/>
    <lineage>
        <taxon>Bacteria</taxon>
        <taxon>Pseudomonadati</taxon>
        <taxon>Pseudomonadota</taxon>
        <taxon>Alphaproteobacteria</taxon>
        <taxon>Rhodobacterales</taxon>
        <taxon>Roseobacteraceae</taxon>
        <taxon>Salipiger</taxon>
    </lineage>
</organism>
<dbReference type="Gene3D" id="1.10.287.1490">
    <property type="match status" value="1"/>
</dbReference>
<dbReference type="GO" id="GO:0016787">
    <property type="term" value="F:hydrolase activity"/>
    <property type="evidence" value="ECO:0007669"/>
    <property type="project" value="UniProtKB-KW"/>
</dbReference>
<comment type="caution">
    <text evidence="3">The sequence shown here is derived from an EMBL/GenBank/DDBJ whole genome shotgun (WGS) entry which is preliminary data.</text>
</comment>
<dbReference type="AlphaFoldDB" id="Q0FMX1"/>
<keyword evidence="1" id="KW-0175">Coiled coil</keyword>
<keyword evidence="3" id="KW-0378">Hydrolase</keyword>
<dbReference type="HOGENOM" id="CLU_1794945_0_0_5"/>
<keyword evidence="2" id="KW-0472">Membrane</keyword>
<dbReference type="eggNOG" id="ENOG50331DH">
    <property type="taxonomic scope" value="Bacteria"/>
</dbReference>
<evidence type="ECO:0000256" key="2">
    <source>
        <dbReference type="SAM" id="Phobius"/>
    </source>
</evidence>
<protein>
    <submittedName>
        <fullName evidence="3">F0F1 ATP synthase subunit beta</fullName>
        <ecNumber evidence="3">3.6.3.14</ecNumber>
    </submittedName>
</protein>
<keyword evidence="2" id="KW-0812">Transmembrane</keyword>
<reference evidence="3 4" key="1">
    <citation type="journal article" date="2010" name="J. Bacteriol.">
        <title>Genome sequences of Pelagibaca bermudensis HTCC2601T and Maritimibacter alkaliphilus HTCC2654T, the type strains of two marine Roseobacter genera.</title>
        <authorList>
            <person name="Thrash J.C."/>
            <person name="Cho J.C."/>
            <person name="Ferriera S."/>
            <person name="Johnson J."/>
            <person name="Vergin K.L."/>
            <person name="Giovannoni S.J."/>
        </authorList>
    </citation>
    <scope>NUCLEOTIDE SEQUENCE [LARGE SCALE GENOMIC DNA]</scope>
    <source>
        <strain evidence="4">DSM 26914 / JCM 13377 / KCTC 12554 / HTCC2601</strain>
    </source>
</reference>
<proteinExistence type="predicted"/>
<dbReference type="OrthoDB" id="7864437at2"/>
<evidence type="ECO:0000313" key="4">
    <source>
        <dbReference type="Proteomes" id="UP000006230"/>
    </source>
</evidence>
<accession>Q0FMX1</accession>
<dbReference type="EC" id="3.6.3.14" evidence="3"/>
<dbReference type="RefSeq" id="WP_007797543.1">
    <property type="nucleotide sequence ID" value="NZ_DS022276.1"/>
</dbReference>